<feature type="transmembrane region" description="Helical" evidence="1">
    <location>
        <begin position="238"/>
        <end position="259"/>
    </location>
</feature>
<name>A0ABV2TKU8_9RHOO</name>
<dbReference type="RefSeq" id="WP_354601012.1">
    <property type="nucleotide sequence ID" value="NZ_JBEWZI010000009.1"/>
</dbReference>
<keyword evidence="1" id="KW-1133">Transmembrane helix</keyword>
<dbReference type="Pfam" id="PF01944">
    <property type="entry name" value="SpoIIM"/>
    <property type="match status" value="1"/>
</dbReference>
<evidence type="ECO:0000256" key="1">
    <source>
        <dbReference type="SAM" id="Phobius"/>
    </source>
</evidence>
<reference evidence="2 3" key="1">
    <citation type="submission" date="2024-07" db="EMBL/GenBank/DDBJ databases">
        <title>Uliginosibacterium flavum JJ3220;KACC:17644.</title>
        <authorList>
            <person name="Kim M.K."/>
        </authorList>
    </citation>
    <scope>NUCLEOTIDE SEQUENCE [LARGE SCALE GENOMIC DNA]</scope>
    <source>
        <strain evidence="2 3">KACC:17644</strain>
    </source>
</reference>
<feature type="transmembrane region" description="Helical" evidence="1">
    <location>
        <begin position="271"/>
        <end position="291"/>
    </location>
</feature>
<feature type="transmembrane region" description="Helical" evidence="1">
    <location>
        <begin position="303"/>
        <end position="322"/>
    </location>
</feature>
<dbReference type="PANTHER" id="PTHR35337:SF1">
    <property type="entry name" value="SLR1478 PROTEIN"/>
    <property type="match status" value="1"/>
</dbReference>
<keyword evidence="1" id="KW-0812">Transmembrane</keyword>
<evidence type="ECO:0000313" key="3">
    <source>
        <dbReference type="Proteomes" id="UP001549691"/>
    </source>
</evidence>
<gene>
    <name evidence="2" type="ORF">ABXR19_10180</name>
</gene>
<accession>A0ABV2TKU8</accession>
<dbReference type="EMBL" id="JBEWZI010000009">
    <property type="protein sequence ID" value="MET7014554.1"/>
    <property type="molecule type" value="Genomic_DNA"/>
</dbReference>
<dbReference type="InterPro" id="IPR002798">
    <property type="entry name" value="SpoIIM-like"/>
</dbReference>
<evidence type="ECO:0000313" key="2">
    <source>
        <dbReference type="EMBL" id="MET7014554.1"/>
    </source>
</evidence>
<dbReference type="Proteomes" id="UP001549691">
    <property type="component" value="Unassembled WGS sequence"/>
</dbReference>
<feature type="transmembrane region" description="Helical" evidence="1">
    <location>
        <begin position="110"/>
        <end position="132"/>
    </location>
</feature>
<sequence length="328" mass="36358">MKQEFFERQHAADWEAFEQWFAHARLRRTKQNALKQPPFPAHELPQRYRQLCQHLALARDRDYSLSLVEQLHQLVQQGHDTLYGAQGNFGQRAWRYASGGFAVDVRAMRWWVLAAALLLFGPHLAMMLAVHLQPDLAYLIMSPLEVARMEQMYSTDTETLGRVAREASTDFQMFGFYIFNNVSIAFRCFAGGITAGLLTIFALVSNGLSFGVVEMRLIQAGLGENFHSFVIGHAGFELGAIILSGAAGLRLGFAVIAPGQRTRGAALRETARALIGMICGLAVMLVIAALIEGFWSPLKLGLPIKLSVGSVLSLLPLAYFVFAGRDRT</sequence>
<protein>
    <submittedName>
        <fullName evidence="2">Stage II sporulation protein M</fullName>
    </submittedName>
</protein>
<keyword evidence="1" id="KW-0472">Membrane</keyword>
<organism evidence="2 3">
    <name type="scientific">Uliginosibacterium flavum</name>
    <dbReference type="NCBI Taxonomy" id="1396831"/>
    <lineage>
        <taxon>Bacteria</taxon>
        <taxon>Pseudomonadati</taxon>
        <taxon>Pseudomonadota</taxon>
        <taxon>Betaproteobacteria</taxon>
        <taxon>Rhodocyclales</taxon>
        <taxon>Zoogloeaceae</taxon>
        <taxon>Uliginosibacterium</taxon>
    </lineage>
</organism>
<keyword evidence="3" id="KW-1185">Reference proteome</keyword>
<proteinExistence type="predicted"/>
<dbReference type="PANTHER" id="PTHR35337">
    <property type="entry name" value="SLR1478 PROTEIN"/>
    <property type="match status" value="1"/>
</dbReference>
<comment type="caution">
    <text evidence="2">The sequence shown here is derived from an EMBL/GenBank/DDBJ whole genome shotgun (WGS) entry which is preliminary data.</text>
</comment>